<feature type="transmembrane region" description="Helical" evidence="1">
    <location>
        <begin position="37"/>
        <end position="60"/>
    </location>
</feature>
<feature type="transmembrane region" description="Helical" evidence="1">
    <location>
        <begin position="208"/>
        <end position="226"/>
    </location>
</feature>
<organism evidence="2 3">
    <name type="scientific">Streptomyces evansiae</name>
    <dbReference type="NCBI Taxonomy" id="3075535"/>
    <lineage>
        <taxon>Bacteria</taxon>
        <taxon>Bacillati</taxon>
        <taxon>Actinomycetota</taxon>
        <taxon>Actinomycetes</taxon>
        <taxon>Kitasatosporales</taxon>
        <taxon>Streptomycetaceae</taxon>
        <taxon>Streptomyces</taxon>
    </lineage>
</organism>
<evidence type="ECO:0008006" key="4">
    <source>
        <dbReference type="Google" id="ProtNLM"/>
    </source>
</evidence>
<dbReference type="Proteomes" id="UP001183610">
    <property type="component" value="Unassembled WGS sequence"/>
</dbReference>
<keyword evidence="3" id="KW-1185">Reference proteome</keyword>
<evidence type="ECO:0000313" key="2">
    <source>
        <dbReference type="EMBL" id="MDT0412468.1"/>
    </source>
</evidence>
<feature type="transmembrane region" description="Helical" evidence="1">
    <location>
        <begin position="285"/>
        <end position="307"/>
    </location>
</feature>
<name>A0ABU2R6Z3_9ACTN</name>
<feature type="transmembrane region" description="Helical" evidence="1">
    <location>
        <begin position="233"/>
        <end position="251"/>
    </location>
</feature>
<protein>
    <recommendedName>
        <fullName evidence="4">Integral membrane protein</fullName>
    </recommendedName>
</protein>
<evidence type="ECO:0000256" key="1">
    <source>
        <dbReference type="SAM" id="Phobius"/>
    </source>
</evidence>
<proteinExistence type="predicted"/>
<gene>
    <name evidence="2" type="ORF">RM698_25885</name>
</gene>
<dbReference type="EMBL" id="JAVRET010000082">
    <property type="protein sequence ID" value="MDT0412468.1"/>
    <property type="molecule type" value="Genomic_DNA"/>
</dbReference>
<evidence type="ECO:0000313" key="3">
    <source>
        <dbReference type="Proteomes" id="UP001183610"/>
    </source>
</evidence>
<sequence length="319" mass="33368">MRDVHDVRIHEGFAGGGAVAEGEARVRGRGAGHVVRAVLAVVLAVVACVCVPAGALSVWAKYEIGDTDTFVEAVSPLASNRDVREAVADAVTDGVMRQVDLGPLQDQGREFVREAAVSFTGSPAFRDAWDAAARGAHTAVLDALSDRESGGDIRIDLGPVTKQVKQQLIDNHVPYADRIPDTDTSITFVESRELGTARKVFHAFETAGPWPAIAAFVLGGASIALAHRRLRALSFLAFGVALAGVVLRLALMAGRDQTLGSIPSGFSRPAAGAGYDALTHALTTASWWLVGVGCAVGVAGAVGLLVPRFRGTRSSRRDA</sequence>
<accession>A0ABU2R6Z3</accession>
<dbReference type="RefSeq" id="WP_029397471.1">
    <property type="nucleotide sequence ID" value="NZ_JAVRET010000082.1"/>
</dbReference>
<keyword evidence="1" id="KW-1133">Transmembrane helix</keyword>
<reference evidence="3" key="1">
    <citation type="submission" date="2023-07" db="EMBL/GenBank/DDBJ databases">
        <title>30 novel species of actinomycetes from the DSMZ collection.</title>
        <authorList>
            <person name="Nouioui I."/>
        </authorList>
    </citation>
    <scope>NUCLEOTIDE SEQUENCE [LARGE SCALE GENOMIC DNA]</scope>
    <source>
        <strain evidence="3">DSM 41979</strain>
    </source>
</reference>
<comment type="caution">
    <text evidence="2">The sequence shown here is derived from an EMBL/GenBank/DDBJ whole genome shotgun (WGS) entry which is preliminary data.</text>
</comment>
<keyword evidence="1" id="KW-0472">Membrane</keyword>
<keyword evidence="1" id="KW-0812">Transmembrane</keyword>